<dbReference type="GO" id="GO:0051011">
    <property type="term" value="F:microtubule minus-end binding"/>
    <property type="evidence" value="ECO:0007669"/>
    <property type="project" value="TreeGrafter"/>
</dbReference>
<evidence type="ECO:0000256" key="2">
    <source>
        <dbReference type="ARBA" id="ARBA00010337"/>
    </source>
</evidence>
<comment type="similarity">
    <text evidence="2">Belongs to the TUBGCP family.</text>
</comment>
<evidence type="ECO:0000256" key="6">
    <source>
        <dbReference type="SAM" id="MobiDB-lite"/>
    </source>
</evidence>
<reference evidence="7 8" key="1">
    <citation type="submission" date="2018-11" db="EMBL/GenBank/DDBJ databases">
        <authorList>
            <consortium name="Pathogen Informatics"/>
        </authorList>
    </citation>
    <scope>NUCLEOTIDE SEQUENCE [LARGE SCALE GENOMIC DNA]</scope>
    <source>
        <strain>Denwood</strain>
        <strain evidence="8">Zambia</strain>
    </source>
</reference>
<dbReference type="STRING" id="31246.A0A183NW31"/>
<evidence type="ECO:0000256" key="1">
    <source>
        <dbReference type="ARBA" id="ARBA00004245"/>
    </source>
</evidence>
<dbReference type="Gene3D" id="1.20.120.1900">
    <property type="entry name" value="Gamma-tubulin complex, C-terminal domain"/>
    <property type="match status" value="1"/>
</dbReference>
<dbReference type="GO" id="GO:0000922">
    <property type="term" value="C:spindle pole"/>
    <property type="evidence" value="ECO:0007669"/>
    <property type="project" value="InterPro"/>
</dbReference>
<dbReference type="GO" id="GO:0051321">
    <property type="term" value="P:meiotic cell cycle"/>
    <property type="evidence" value="ECO:0007669"/>
    <property type="project" value="TreeGrafter"/>
</dbReference>
<organism evidence="7 8">
    <name type="scientific">Schistosoma mattheei</name>
    <dbReference type="NCBI Taxonomy" id="31246"/>
    <lineage>
        <taxon>Eukaryota</taxon>
        <taxon>Metazoa</taxon>
        <taxon>Spiralia</taxon>
        <taxon>Lophotrochozoa</taxon>
        <taxon>Platyhelminthes</taxon>
        <taxon>Trematoda</taxon>
        <taxon>Digenea</taxon>
        <taxon>Strigeidida</taxon>
        <taxon>Schistosomatoidea</taxon>
        <taxon>Schistosomatidae</taxon>
        <taxon>Schistosoma</taxon>
    </lineage>
</organism>
<dbReference type="PANTHER" id="PTHR19302:SF14">
    <property type="entry name" value="GAMMA-TUBULIN COMPLEX COMPONENT 3"/>
    <property type="match status" value="1"/>
</dbReference>
<feature type="compositionally biased region" description="Low complexity" evidence="6">
    <location>
        <begin position="218"/>
        <end position="228"/>
    </location>
</feature>
<dbReference type="AlphaFoldDB" id="A0A183NW31"/>
<dbReference type="PANTHER" id="PTHR19302">
    <property type="entry name" value="GAMMA TUBULIN COMPLEX PROTEIN"/>
    <property type="match status" value="1"/>
</dbReference>
<dbReference type="GO" id="GO:0043015">
    <property type="term" value="F:gamma-tubulin binding"/>
    <property type="evidence" value="ECO:0007669"/>
    <property type="project" value="InterPro"/>
</dbReference>
<dbReference type="GO" id="GO:0007020">
    <property type="term" value="P:microtubule nucleation"/>
    <property type="evidence" value="ECO:0007669"/>
    <property type="project" value="InterPro"/>
</dbReference>
<evidence type="ECO:0000256" key="3">
    <source>
        <dbReference type="ARBA" id="ARBA00022490"/>
    </source>
</evidence>
<comment type="subcellular location">
    <subcellularLocation>
        <location evidence="1">Cytoplasm</location>
        <location evidence="1">Cytoskeleton</location>
    </subcellularLocation>
</comment>
<keyword evidence="3" id="KW-0963">Cytoplasm</keyword>
<dbReference type="Pfam" id="PF04130">
    <property type="entry name" value="GCP_C_terminal"/>
    <property type="match status" value="1"/>
</dbReference>
<proteinExistence type="inferred from homology"/>
<evidence type="ECO:0000256" key="5">
    <source>
        <dbReference type="ARBA" id="ARBA00023212"/>
    </source>
</evidence>
<dbReference type="GO" id="GO:0051225">
    <property type="term" value="P:spindle assembly"/>
    <property type="evidence" value="ECO:0007669"/>
    <property type="project" value="TreeGrafter"/>
</dbReference>
<feature type="region of interest" description="Disordered" evidence="6">
    <location>
        <begin position="249"/>
        <end position="297"/>
    </location>
</feature>
<dbReference type="InterPro" id="IPR042241">
    <property type="entry name" value="GCP_C_sf"/>
</dbReference>
<dbReference type="GO" id="GO:0000278">
    <property type="term" value="P:mitotic cell cycle"/>
    <property type="evidence" value="ECO:0007669"/>
    <property type="project" value="TreeGrafter"/>
</dbReference>
<feature type="compositionally biased region" description="Polar residues" evidence="6">
    <location>
        <begin position="196"/>
        <end position="206"/>
    </location>
</feature>
<sequence length="297" mass="33484">MNIIKVLECAWENLVKQVHSAQDLSDVIKAHQAFLSNVFTRCLLDAESRQLLGQLRAIFNSILDYAQLHQDFNITAMHENGIREKYASEVQRAERTGHWGTDRLREEQESFRRKEFVDSKLAHLQARIRIQAAAYRANLIKFIDMLSNHTDPSLRLLAEHINFNGHYCTSTPGSSCTTSGSITSGYPSLIHHHQKYQPTHHQQQRIQSLSSTPPPLPSSSTQPTSQQEEQNKTKYSNIIILKSALPYSGSVTPSSPSSSLTIGSKQTESGVSHLSDIECRKNSSASDEYREFTLHPK</sequence>
<evidence type="ECO:0000256" key="4">
    <source>
        <dbReference type="ARBA" id="ARBA00022701"/>
    </source>
</evidence>
<protein>
    <submittedName>
        <fullName evidence="7">Uncharacterized protein</fullName>
    </submittedName>
</protein>
<name>A0A183NW31_9TREM</name>
<dbReference type="GO" id="GO:0005874">
    <property type="term" value="C:microtubule"/>
    <property type="evidence" value="ECO:0007669"/>
    <property type="project" value="UniProtKB-KW"/>
</dbReference>
<keyword evidence="8" id="KW-1185">Reference proteome</keyword>
<evidence type="ECO:0000313" key="8">
    <source>
        <dbReference type="Proteomes" id="UP000269396"/>
    </source>
</evidence>
<gene>
    <name evidence="7" type="ORF">SMTD_LOCUS6317</name>
</gene>
<accession>A0A183NW31</accession>
<evidence type="ECO:0000313" key="7">
    <source>
        <dbReference type="EMBL" id="VDP33262.1"/>
    </source>
</evidence>
<dbReference type="GO" id="GO:0031122">
    <property type="term" value="P:cytoplasmic microtubule organization"/>
    <property type="evidence" value="ECO:0007669"/>
    <property type="project" value="TreeGrafter"/>
</dbReference>
<dbReference type="InterPro" id="IPR040457">
    <property type="entry name" value="GCP_C"/>
</dbReference>
<keyword evidence="5" id="KW-0206">Cytoskeleton</keyword>
<feature type="compositionally biased region" description="Low complexity" evidence="6">
    <location>
        <begin position="249"/>
        <end position="264"/>
    </location>
</feature>
<dbReference type="InterPro" id="IPR007259">
    <property type="entry name" value="GCP"/>
</dbReference>
<dbReference type="GO" id="GO:0000930">
    <property type="term" value="C:gamma-tubulin complex"/>
    <property type="evidence" value="ECO:0007669"/>
    <property type="project" value="TreeGrafter"/>
</dbReference>
<dbReference type="EMBL" id="UZAL01027524">
    <property type="protein sequence ID" value="VDP33262.1"/>
    <property type="molecule type" value="Genomic_DNA"/>
</dbReference>
<dbReference type="Proteomes" id="UP000269396">
    <property type="component" value="Unassembled WGS sequence"/>
</dbReference>
<keyword evidence="4" id="KW-0493">Microtubule</keyword>
<feature type="region of interest" description="Disordered" evidence="6">
    <location>
        <begin position="194"/>
        <end position="232"/>
    </location>
</feature>
<feature type="compositionally biased region" description="Basic and acidic residues" evidence="6">
    <location>
        <begin position="275"/>
        <end position="297"/>
    </location>
</feature>